<feature type="transmembrane region" description="Helical" evidence="1">
    <location>
        <begin position="147"/>
        <end position="164"/>
    </location>
</feature>
<dbReference type="RefSeq" id="WP_152557418.1">
    <property type="nucleotide sequence ID" value="NZ_BBML01000005.1"/>
</dbReference>
<evidence type="ECO:0000313" key="2">
    <source>
        <dbReference type="EMBL" id="GAK97438.1"/>
    </source>
</evidence>
<protein>
    <recommendedName>
        <fullName evidence="4">Yip1 domain-containing protein</fullName>
    </recommendedName>
</protein>
<evidence type="ECO:0000313" key="3">
    <source>
        <dbReference type="Proteomes" id="UP000029221"/>
    </source>
</evidence>
<evidence type="ECO:0000256" key="1">
    <source>
        <dbReference type="SAM" id="Phobius"/>
    </source>
</evidence>
<reference evidence="2" key="1">
    <citation type="journal article" date="2014" name="Genome Announc.">
        <title>Draft Genome Sequences of Marine Flavobacterium Nonlabens Strains NR17, NR24, NR27, NR32, NR33, and Ara13.</title>
        <authorList>
            <person name="Nakanishi M."/>
            <person name="Meirelles P."/>
            <person name="Suzuki R."/>
            <person name="Takatani N."/>
            <person name="Mino S."/>
            <person name="Suda W."/>
            <person name="Oshima K."/>
            <person name="Hattori M."/>
            <person name="Ohkuma M."/>
            <person name="Hosokawa M."/>
            <person name="Miyashita K."/>
            <person name="Thompson F.L."/>
            <person name="Niwa A."/>
            <person name="Sawabe T."/>
            <person name="Sawabe T."/>
        </authorList>
    </citation>
    <scope>NUCLEOTIDE SEQUENCE [LARGE SCALE GENOMIC DNA]</scope>
    <source>
        <strain evidence="2">JCM 19294</strain>
    </source>
</reference>
<dbReference type="AlphaFoldDB" id="A0A090Q6T0"/>
<sequence>MFEKTFKYSRPSFTIHSIGRTRFYFSILIGFVVGLILFYGFYLFFYIDSFLSFNNDYRIYDGFIIDRQKDSSILYALSGLSFCLGYLITVYLWLTSHINHIDRRISRFARYGATQVLFYFFIVLYFVFKMQSVTMEYAQIIVQEYQYSFWLLPVFLFLFANQHLSRIYKNWVQLIFSSISITAACLLLILIVG</sequence>
<dbReference type="Proteomes" id="UP000029221">
    <property type="component" value="Unassembled WGS sequence"/>
</dbReference>
<keyword evidence="1" id="KW-1133">Transmembrane helix</keyword>
<dbReference type="EMBL" id="BBML01000005">
    <property type="protein sequence ID" value="GAK97438.1"/>
    <property type="molecule type" value="Genomic_DNA"/>
</dbReference>
<evidence type="ECO:0008006" key="4">
    <source>
        <dbReference type="Google" id="ProtNLM"/>
    </source>
</evidence>
<keyword evidence="3" id="KW-1185">Reference proteome</keyword>
<feature type="transmembrane region" description="Helical" evidence="1">
    <location>
        <begin position="21"/>
        <end position="47"/>
    </location>
</feature>
<feature type="transmembrane region" description="Helical" evidence="1">
    <location>
        <begin position="108"/>
        <end position="127"/>
    </location>
</feature>
<accession>A0A090Q6T0</accession>
<keyword evidence="1" id="KW-0812">Transmembrane</keyword>
<dbReference type="STRING" id="319236.BST91_02375"/>
<comment type="caution">
    <text evidence="2">The sequence shown here is derived from an EMBL/GenBank/DDBJ whole genome shotgun (WGS) entry which is preliminary data.</text>
</comment>
<feature type="transmembrane region" description="Helical" evidence="1">
    <location>
        <begin position="73"/>
        <end position="96"/>
    </location>
</feature>
<keyword evidence="1" id="KW-0472">Membrane</keyword>
<gene>
    <name evidence="2" type="ORF">JCM19294_1484</name>
</gene>
<proteinExistence type="predicted"/>
<organism evidence="2 3">
    <name type="scientific">Nonlabens tegetincola</name>
    <dbReference type="NCBI Taxonomy" id="323273"/>
    <lineage>
        <taxon>Bacteria</taxon>
        <taxon>Pseudomonadati</taxon>
        <taxon>Bacteroidota</taxon>
        <taxon>Flavobacteriia</taxon>
        <taxon>Flavobacteriales</taxon>
        <taxon>Flavobacteriaceae</taxon>
        <taxon>Nonlabens</taxon>
    </lineage>
</organism>
<feature type="transmembrane region" description="Helical" evidence="1">
    <location>
        <begin position="171"/>
        <end position="192"/>
    </location>
</feature>
<name>A0A090Q6T0_9FLAO</name>